<dbReference type="InterPro" id="IPR029068">
    <property type="entry name" value="Glyas_Bleomycin-R_OHBP_Dase"/>
</dbReference>
<comment type="caution">
    <text evidence="3">The sequence shown here is derived from an EMBL/GenBank/DDBJ whole genome shotgun (WGS) entry which is preliminary data.</text>
</comment>
<name>A0A540MN18_MALBA</name>
<sequence>MAMASKTNTVFAYTVVYVKDVAKSTTFYSKAFGYDILRLEDSNSKTDNLTDAVQTPSSDCERQPIKVCFAYSDVDATYKKRHPSRGFRTKVESHRPLEICSNNKREPAKWESGNKHEPAAEEDKK</sequence>
<feature type="compositionally biased region" description="Basic and acidic residues" evidence="1">
    <location>
        <begin position="89"/>
        <end position="125"/>
    </location>
</feature>
<dbReference type="InterPro" id="IPR004360">
    <property type="entry name" value="Glyas_Fos-R_dOase_dom"/>
</dbReference>
<keyword evidence="4" id="KW-1185">Reference proteome</keyword>
<proteinExistence type="predicted"/>
<dbReference type="SUPFAM" id="SSF54593">
    <property type="entry name" value="Glyoxalase/Bleomycin resistance protein/Dihydroxybiphenyl dioxygenase"/>
    <property type="match status" value="1"/>
</dbReference>
<dbReference type="EMBL" id="VIEB01000220">
    <property type="protein sequence ID" value="TQE00191.1"/>
    <property type="molecule type" value="Genomic_DNA"/>
</dbReference>
<gene>
    <name evidence="3" type="ORF">C1H46_014203</name>
</gene>
<feature type="domain" description="Glyoxalase/fosfomycin resistance/dioxygenase" evidence="2">
    <location>
        <begin position="12"/>
        <end position="44"/>
    </location>
</feature>
<reference evidence="3 4" key="1">
    <citation type="journal article" date="2019" name="G3 (Bethesda)">
        <title>Sequencing of a Wild Apple (Malus baccata) Genome Unravels the Differences Between Cultivated and Wild Apple Species Regarding Disease Resistance and Cold Tolerance.</title>
        <authorList>
            <person name="Chen X."/>
        </authorList>
    </citation>
    <scope>NUCLEOTIDE SEQUENCE [LARGE SCALE GENOMIC DNA]</scope>
    <source>
        <strain evidence="4">cv. Shandingzi</strain>
        <tissue evidence="3">Leaves</tissue>
    </source>
</reference>
<dbReference type="Pfam" id="PF00903">
    <property type="entry name" value="Glyoxalase"/>
    <property type="match status" value="1"/>
</dbReference>
<evidence type="ECO:0000313" key="4">
    <source>
        <dbReference type="Proteomes" id="UP000315295"/>
    </source>
</evidence>
<accession>A0A540MN18</accession>
<evidence type="ECO:0000313" key="3">
    <source>
        <dbReference type="EMBL" id="TQE00191.1"/>
    </source>
</evidence>
<dbReference type="AlphaFoldDB" id="A0A540MN18"/>
<evidence type="ECO:0000256" key="1">
    <source>
        <dbReference type="SAM" id="MobiDB-lite"/>
    </source>
</evidence>
<feature type="region of interest" description="Disordered" evidence="1">
    <location>
        <begin position="82"/>
        <end position="125"/>
    </location>
</feature>
<evidence type="ECO:0000259" key="2">
    <source>
        <dbReference type="Pfam" id="PF00903"/>
    </source>
</evidence>
<dbReference type="Gene3D" id="3.30.720.120">
    <property type="match status" value="1"/>
</dbReference>
<organism evidence="3 4">
    <name type="scientific">Malus baccata</name>
    <name type="common">Siberian crab apple</name>
    <name type="synonym">Pyrus baccata</name>
    <dbReference type="NCBI Taxonomy" id="106549"/>
    <lineage>
        <taxon>Eukaryota</taxon>
        <taxon>Viridiplantae</taxon>
        <taxon>Streptophyta</taxon>
        <taxon>Embryophyta</taxon>
        <taxon>Tracheophyta</taxon>
        <taxon>Spermatophyta</taxon>
        <taxon>Magnoliopsida</taxon>
        <taxon>eudicotyledons</taxon>
        <taxon>Gunneridae</taxon>
        <taxon>Pentapetalae</taxon>
        <taxon>rosids</taxon>
        <taxon>fabids</taxon>
        <taxon>Rosales</taxon>
        <taxon>Rosaceae</taxon>
        <taxon>Amygdaloideae</taxon>
        <taxon>Maleae</taxon>
        <taxon>Malus</taxon>
    </lineage>
</organism>
<protein>
    <recommendedName>
        <fullName evidence="2">Glyoxalase/fosfomycin resistance/dioxygenase domain-containing protein</fullName>
    </recommendedName>
</protein>
<dbReference type="Proteomes" id="UP000315295">
    <property type="component" value="Unassembled WGS sequence"/>
</dbReference>